<accession>A0A9X2BXX4</accession>
<protein>
    <submittedName>
        <fullName evidence="2">Haloacid dehalogenase type II</fullName>
    </submittedName>
</protein>
<dbReference type="RefSeq" id="WP_248668505.1">
    <property type="nucleotide sequence ID" value="NZ_JALPRX010000082.1"/>
</dbReference>
<dbReference type="GO" id="GO:0019120">
    <property type="term" value="F:hydrolase activity, acting on acid halide bonds, in C-halide compounds"/>
    <property type="evidence" value="ECO:0007669"/>
    <property type="project" value="InterPro"/>
</dbReference>
<reference evidence="2" key="1">
    <citation type="submission" date="2022-04" db="EMBL/GenBank/DDBJ databases">
        <title>Roseomonas acroporae sp. nov., isolated from coral Acropora digitifera.</title>
        <authorList>
            <person name="Sun H."/>
        </authorList>
    </citation>
    <scope>NUCLEOTIDE SEQUENCE</scope>
    <source>
        <strain evidence="2">NAR14</strain>
    </source>
</reference>
<evidence type="ECO:0000313" key="3">
    <source>
        <dbReference type="Proteomes" id="UP001139516"/>
    </source>
</evidence>
<keyword evidence="1" id="KW-0378">Hydrolase</keyword>
<dbReference type="Gene3D" id="3.40.50.1000">
    <property type="entry name" value="HAD superfamily/HAD-like"/>
    <property type="match status" value="1"/>
</dbReference>
<gene>
    <name evidence="2" type="ORF">M0638_18600</name>
</gene>
<dbReference type="SUPFAM" id="SSF56784">
    <property type="entry name" value="HAD-like"/>
    <property type="match status" value="1"/>
</dbReference>
<dbReference type="EMBL" id="JALPRX010000082">
    <property type="protein sequence ID" value="MCK8786389.1"/>
    <property type="molecule type" value="Genomic_DNA"/>
</dbReference>
<dbReference type="AlphaFoldDB" id="A0A9X2BXX4"/>
<dbReference type="PANTHER" id="PTHR43316:SF3">
    <property type="entry name" value="HALOACID DEHALOGENASE, TYPE II (AFU_ORTHOLOGUE AFUA_2G07750)-RELATED"/>
    <property type="match status" value="1"/>
</dbReference>
<comment type="caution">
    <text evidence="2">The sequence shown here is derived from an EMBL/GenBank/DDBJ whole genome shotgun (WGS) entry which is preliminary data.</text>
</comment>
<dbReference type="Gene3D" id="1.10.150.750">
    <property type="match status" value="1"/>
</dbReference>
<dbReference type="InterPro" id="IPR036412">
    <property type="entry name" value="HAD-like_sf"/>
</dbReference>
<dbReference type="Proteomes" id="UP001139516">
    <property type="component" value="Unassembled WGS sequence"/>
</dbReference>
<dbReference type="Pfam" id="PF00702">
    <property type="entry name" value="Hydrolase"/>
    <property type="match status" value="1"/>
</dbReference>
<proteinExistence type="predicted"/>
<evidence type="ECO:0000313" key="2">
    <source>
        <dbReference type="EMBL" id="MCK8786389.1"/>
    </source>
</evidence>
<dbReference type="InterPro" id="IPR023214">
    <property type="entry name" value="HAD_sf"/>
</dbReference>
<dbReference type="InterPro" id="IPR006328">
    <property type="entry name" value="2-HAD"/>
</dbReference>
<evidence type="ECO:0000256" key="1">
    <source>
        <dbReference type="ARBA" id="ARBA00022801"/>
    </source>
</evidence>
<dbReference type="PRINTS" id="PR00413">
    <property type="entry name" value="HADHALOGNASE"/>
</dbReference>
<dbReference type="InterPro" id="IPR051540">
    <property type="entry name" value="S-2-haloacid_dehalogenase"/>
</dbReference>
<keyword evidence="3" id="KW-1185">Reference proteome</keyword>
<name>A0A9X2BXX4_9PROT</name>
<dbReference type="CDD" id="cd02588">
    <property type="entry name" value="HAD_L2-DEX"/>
    <property type="match status" value="1"/>
</dbReference>
<sequence length="238" mass="26013">MQDVKALLFDVFGTVVDWRGGVAREAAPFLAAHGLGQVDPAAFADAWRRRYQPAMEAVRSGRRPYTRLDVLHRENLEAVLRDHGLDPATVPEAELAALNLAWHRLDPWPDSVPGLTRLKRVFVIAPLSNGNIVLMLDMAKRAGIPWDAILGAEVARAYKPTPEAYLRTAEVLALAPAQCCLVAAHNGDLKAARACGFRTAFVARPTEHGPGQRSDLHAEEAWDVVATDFEDLATRLGV</sequence>
<dbReference type="NCBIfam" id="TIGR01493">
    <property type="entry name" value="HAD-SF-IA-v2"/>
    <property type="match status" value="1"/>
</dbReference>
<dbReference type="InterPro" id="IPR006439">
    <property type="entry name" value="HAD-SF_hydro_IA"/>
</dbReference>
<dbReference type="PANTHER" id="PTHR43316">
    <property type="entry name" value="HYDROLASE, HALOACID DELAHOGENASE-RELATED"/>
    <property type="match status" value="1"/>
</dbReference>
<dbReference type="NCBIfam" id="TIGR01428">
    <property type="entry name" value="HAD_type_II"/>
    <property type="match status" value="1"/>
</dbReference>
<organism evidence="2 3">
    <name type="scientific">Roseomonas acroporae</name>
    <dbReference type="NCBI Taxonomy" id="2937791"/>
    <lineage>
        <taxon>Bacteria</taxon>
        <taxon>Pseudomonadati</taxon>
        <taxon>Pseudomonadota</taxon>
        <taxon>Alphaproteobacteria</taxon>
        <taxon>Acetobacterales</taxon>
        <taxon>Roseomonadaceae</taxon>
        <taxon>Roseomonas</taxon>
    </lineage>
</organism>